<proteinExistence type="predicted"/>
<evidence type="ECO:0000256" key="1">
    <source>
        <dbReference type="SAM" id="SignalP"/>
    </source>
</evidence>
<evidence type="ECO:0008006" key="4">
    <source>
        <dbReference type="Google" id="ProtNLM"/>
    </source>
</evidence>
<dbReference type="InterPro" id="IPR047773">
    <property type="entry name" value="YHYH_dom_bact"/>
</dbReference>
<accession>A0A1X7HJV8</accession>
<evidence type="ECO:0000313" key="3">
    <source>
        <dbReference type="Proteomes" id="UP000192940"/>
    </source>
</evidence>
<dbReference type="RefSeq" id="WP_208914414.1">
    <property type="nucleotide sequence ID" value="NZ_LT840184.1"/>
</dbReference>
<organism evidence="2 3">
    <name type="scientific">Paenibacillus uliginis N3/975</name>
    <dbReference type="NCBI Taxonomy" id="1313296"/>
    <lineage>
        <taxon>Bacteria</taxon>
        <taxon>Bacillati</taxon>
        <taxon>Bacillota</taxon>
        <taxon>Bacilli</taxon>
        <taxon>Bacillales</taxon>
        <taxon>Paenibacillaceae</taxon>
        <taxon>Paenibacillus</taxon>
    </lineage>
</organism>
<dbReference type="EMBL" id="LT840184">
    <property type="protein sequence ID" value="SMF86993.1"/>
    <property type="molecule type" value="Genomic_DNA"/>
</dbReference>
<keyword evidence="3" id="KW-1185">Reference proteome</keyword>
<sequence>MKKIIMLFIALAVLVGTSSAAYAHSGRTDKNGGHKCSAKSKQKGLCTGYHYHKKKK</sequence>
<name>A0A1X7HJV8_9BACL</name>
<dbReference type="AlphaFoldDB" id="A0A1X7HJV8"/>
<feature type="signal peptide" evidence="1">
    <location>
        <begin position="1"/>
        <end position="23"/>
    </location>
</feature>
<evidence type="ECO:0000313" key="2">
    <source>
        <dbReference type="EMBL" id="SMF86993.1"/>
    </source>
</evidence>
<feature type="chain" id="PRO_5039649125" description="YHYH domain-containing protein" evidence="1">
    <location>
        <begin position="24"/>
        <end position="56"/>
    </location>
</feature>
<dbReference type="Proteomes" id="UP000192940">
    <property type="component" value="Chromosome I"/>
</dbReference>
<gene>
    <name evidence="2" type="ORF">SAMN05661091_3581</name>
</gene>
<reference evidence="2 3" key="1">
    <citation type="submission" date="2017-04" db="EMBL/GenBank/DDBJ databases">
        <authorList>
            <person name="Afonso C.L."/>
            <person name="Miller P.J."/>
            <person name="Scott M.A."/>
            <person name="Spackman E."/>
            <person name="Goraichik I."/>
            <person name="Dimitrov K.M."/>
            <person name="Suarez D.L."/>
            <person name="Swayne D.E."/>
        </authorList>
    </citation>
    <scope>NUCLEOTIDE SEQUENCE [LARGE SCALE GENOMIC DNA]</scope>
    <source>
        <strain evidence="2 3">N3/975</strain>
    </source>
</reference>
<keyword evidence="1" id="KW-0732">Signal</keyword>
<dbReference type="NCBIfam" id="NF033223">
    <property type="entry name" value="YHYH_alt"/>
    <property type="match status" value="1"/>
</dbReference>
<dbReference type="STRING" id="1313296.SAMN05661091_3581"/>
<protein>
    <recommendedName>
        <fullName evidence="4">YHYH domain-containing protein</fullName>
    </recommendedName>
</protein>